<dbReference type="AlphaFoldDB" id="A0A4U8YR78"/>
<gene>
    <name evidence="2" type="ORF">MSL71_34610</name>
</gene>
<dbReference type="GO" id="GO:0016787">
    <property type="term" value="F:hydrolase activity"/>
    <property type="evidence" value="ECO:0007669"/>
    <property type="project" value="UniProtKB-KW"/>
</dbReference>
<keyword evidence="3" id="KW-1185">Reference proteome</keyword>
<dbReference type="PRINTS" id="PR00111">
    <property type="entry name" value="ABHYDROLASE"/>
</dbReference>
<name>A0A4U8YR78_9BACT</name>
<sequence>MKEFPIEHMNARMRYHDLPGNETPILFIHGLGCASSLDYPQVSSMPHLAGHRRILIDLLGTGYSDRPDHFGYSLNDHVDYLEAFVRFLDVDRFIVFGHSMGGAIAISLAARCGKQLKGIILSEANLDSGGGYYSKKIASYGEEEYVAGGHAEMIRENKGSPNENWTASLLVSSPEAVYRESRCLVEGQNPSWRQLLYSLEAPKTYIFGEKSLPDPDVETLKKEQIHIEIVEDAGHSMAWDNPKGLAAAIKRGIDRITD</sequence>
<accession>A0A4U8YR78</accession>
<dbReference type="InterPro" id="IPR029058">
    <property type="entry name" value="AB_hydrolase_fold"/>
</dbReference>
<reference evidence="2 3" key="1">
    <citation type="submission" date="2019-03" db="EMBL/GenBank/DDBJ databases">
        <authorList>
            <person name="Nijsse B."/>
        </authorList>
    </citation>
    <scope>NUCLEOTIDE SEQUENCE [LARGE SCALE GENOMIC DNA]</scope>
    <source>
        <strain evidence="2">Desulfoluna butyratoxydans MSL71</strain>
    </source>
</reference>
<dbReference type="EMBL" id="CAADHO010000006">
    <property type="protein sequence ID" value="VFQ45799.1"/>
    <property type="molecule type" value="Genomic_DNA"/>
</dbReference>
<organism evidence="2 3">
    <name type="scientific">Desulfoluna butyratoxydans</name>
    <dbReference type="NCBI Taxonomy" id="231438"/>
    <lineage>
        <taxon>Bacteria</taxon>
        <taxon>Pseudomonadati</taxon>
        <taxon>Thermodesulfobacteriota</taxon>
        <taxon>Desulfobacteria</taxon>
        <taxon>Desulfobacterales</taxon>
        <taxon>Desulfolunaceae</taxon>
        <taxon>Desulfoluna</taxon>
    </lineage>
</organism>
<proteinExistence type="predicted"/>
<feature type="domain" description="AB hydrolase-1" evidence="1">
    <location>
        <begin position="25"/>
        <end position="248"/>
    </location>
</feature>
<dbReference type="SUPFAM" id="SSF53474">
    <property type="entry name" value="alpha/beta-Hydrolases"/>
    <property type="match status" value="1"/>
</dbReference>
<evidence type="ECO:0000313" key="2">
    <source>
        <dbReference type="EMBL" id="VFQ45799.1"/>
    </source>
</evidence>
<protein>
    <submittedName>
        <fullName evidence="2">Alpha/beta hydrolase fold</fullName>
    </submittedName>
</protein>
<dbReference type="Gene3D" id="3.40.50.1820">
    <property type="entry name" value="alpha/beta hydrolase"/>
    <property type="match status" value="1"/>
</dbReference>
<dbReference type="PANTHER" id="PTHR43798">
    <property type="entry name" value="MONOACYLGLYCEROL LIPASE"/>
    <property type="match status" value="1"/>
</dbReference>
<evidence type="ECO:0000313" key="3">
    <source>
        <dbReference type="Proteomes" id="UP000507962"/>
    </source>
</evidence>
<dbReference type="Proteomes" id="UP000507962">
    <property type="component" value="Unassembled WGS sequence"/>
</dbReference>
<evidence type="ECO:0000259" key="1">
    <source>
        <dbReference type="Pfam" id="PF12697"/>
    </source>
</evidence>
<dbReference type="InterPro" id="IPR000073">
    <property type="entry name" value="AB_hydrolase_1"/>
</dbReference>
<keyword evidence="2" id="KW-0378">Hydrolase</keyword>
<dbReference type="InterPro" id="IPR050266">
    <property type="entry name" value="AB_hydrolase_sf"/>
</dbReference>
<dbReference type="RefSeq" id="WP_180142766.1">
    <property type="nucleotide sequence ID" value="NZ_CAADHO010000006.1"/>
</dbReference>
<dbReference type="Pfam" id="PF12697">
    <property type="entry name" value="Abhydrolase_6"/>
    <property type="match status" value="1"/>
</dbReference>